<evidence type="ECO:0000313" key="4">
    <source>
        <dbReference type="Proteomes" id="UP000095728"/>
    </source>
</evidence>
<dbReference type="OrthoDB" id="64867at2759"/>
<evidence type="ECO:0000259" key="2">
    <source>
        <dbReference type="PROSITE" id="PS51180"/>
    </source>
</evidence>
<comment type="caution">
    <text evidence="3">The sequence shown here is derived from an EMBL/GenBank/DDBJ whole genome shotgun (WGS) entry which is preliminary data.</text>
</comment>
<dbReference type="GO" id="GO:0005768">
    <property type="term" value="C:endosome"/>
    <property type="evidence" value="ECO:0007669"/>
    <property type="project" value="TreeGrafter"/>
</dbReference>
<dbReference type="PANTHER" id="PTHR23030">
    <property type="entry name" value="PCD6 INTERACTING PROTEIN-RELATED"/>
    <property type="match status" value="1"/>
</dbReference>
<name>A0A1E5R805_9ASCO</name>
<proteinExistence type="inferred from homology"/>
<dbReference type="InParanoid" id="A0A1E5R805"/>
<accession>A0A1E5R805</accession>
<organism evidence="3 4">
    <name type="scientific">Hanseniaspora osmophila</name>
    <dbReference type="NCBI Taxonomy" id="56408"/>
    <lineage>
        <taxon>Eukaryota</taxon>
        <taxon>Fungi</taxon>
        <taxon>Dikarya</taxon>
        <taxon>Ascomycota</taxon>
        <taxon>Saccharomycotina</taxon>
        <taxon>Saccharomycetes</taxon>
        <taxon>Saccharomycodales</taxon>
        <taxon>Saccharomycodaceae</taxon>
        <taxon>Hanseniaspora</taxon>
    </lineage>
</organism>
<dbReference type="AlphaFoldDB" id="A0A1E5R805"/>
<gene>
    <name evidence="3" type="ORF">AWRI3579_g3472</name>
</gene>
<comment type="similarity">
    <text evidence="1">Belongs to the palA/RIM20 family.</text>
</comment>
<dbReference type="InterPro" id="IPR038499">
    <property type="entry name" value="BRO1_sf"/>
</dbReference>
<dbReference type="STRING" id="56408.A0A1E5R805"/>
<feature type="domain" description="BRO1" evidence="2">
    <location>
        <begin position="3"/>
        <end position="405"/>
    </location>
</feature>
<evidence type="ECO:0000313" key="3">
    <source>
        <dbReference type="EMBL" id="OEJ83037.1"/>
    </source>
</evidence>
<reference evidence="4" key="1">
    <citation type="journal article" date="2016" name="Genome Announc.">
        <title>Genome sequences of three species of Hanseniaspora isolated from spontaneous wine fermentations.</title>
        <authorList>
            <person name="Sternes P.R."/>
            <person name="Lee D."/>
            <person name="Kutyna D.R."/>
            <person name="Borneman A.R."/>
        </authorList>
    </citation>
    <scope>NUCLEOTIDE SEQUENCE [LARGE SCALE GENOMIC DNA]</scope>
    <source>
        <strain evidence="4">AWRI3579</strain>
    </source>
</reference>
<dbReference type="PROSITE" id="PS51180">
    <property type="entry name" value="BRO1"/>
    <property type="match status" value="1"/>
</dbReference>
<dbReference type="Proteomes" id="UP000095728">
    <property type="component" value="Unassembled WGS sequence"/>
</dbReference>
<dbReference type="EMBL" id="LPNM01000009">
    <property type="protein sequence ID" value="OEJ83037.1"/>
    <property type="molecule type" value="Genomic_DNA"/>
</dbReference>
<dbReference type="PANTHER" id="PTHR23030:SF39">
    <property type="entry name" value="PROGRAMMED CELL DEATH 6-INTERACTING PROTEIN"/>
    <property type="match status" value="1"/>
</dbReference>
<dbReference type="Gene3D" id="1.25.40.280">
    <property type="entry name" value="alix/aip1 like domains"/>
    <property type="match status" value="1"/>
</dbReference>
<dbReference type="SMART" id="SM01041">
    <property type="entry name" value="BRO1"/>
    <property type="match status" value="1"/>
</dbReference>
<dbReference type="Pfam" id="PF03097">
    <property type="entry name" value="BRO1"/>
    <property type="match status" value="1"/>
</dbReference>
<dbReference type="InterPro" id="IPR004328">
    <property type="entry name" value="BRO1_dom"/>
</dbReference>
<evidence type="ECO:0000256" key="1">
    <source>
        <dbReference type="ARBA" id="ARBA00038154"/>
    </source>
</evidence>
<keyword evidence="4" id="KW-1185">Reference proteome</keyword>
<sequence length="605" mass="69604">MPELLPIPFRKTIPIDLSEQLSKFIESNHLSAFCNIPFKDIDKAHQTRKRLFKLDISFDDLQNLILYYAMVQKLAYIFEGSNSDIEFTWIETLSFKAKSMVSTSFKFEEQNILYNIGCMYSLLGVENFCKSDSKSIVQSCKLFQQAATCFQGVLSSLGEQEDRNTLESILTLMKAQAQEMFWLKAVRDGKLGNKTVARLAKQTSDYYLAASESSKKSNIMTSQWEALLAGKHYYFEAVSLYRLSLTLEGTLEGMKLLCLKDCFKLIMNIAAEQANGDHDIHVFKEFIDEQIKITQREYDFFGAKQATFEVQKPEPFSLVKFVDMDHSAEGDQFLQNAIPFKMIAKAQSFNIMEKEYIAVQLVEVVQRLLDQLIVHLPQGFTNSVNLDPPIALRDYESVEKNLLEYLPNRRQELENVLKSLLQTANVSGNLQKQTECSTLLEYLQQGANVDTTNIQNFGHINKNLITNHLNISFSSDPIILQVENNIESRKMKLAELQKIEPGFFNYFISLNGNAKNENLEDEYAKFLRLTYKSYTAMIQSWTRTNELLISKLKQLSFENAFQLSVENYTVLNQYKTQQANFLKIKEQVNNGLKFYDSLESRIQSS</sequence>
<protein>
    <submittedName>
        <fullName evidence="3">pH-response regulator protein palA/RIM20</fullName>
    </submittedName>
</protein>
<dbReference type="FunCoup" id="A0A1E5R805">
    <property type="interactions" value="1182"/>
</dbReference>